<sequence>MWLTKVHTSQEAPTSTSGSSSLYLINKYCIDDLKEELLDIVKNKFAPKYIFSKFSSNSKMTKEDADLYSIIIHEYI</sequence>
<accession>A0AAD0ASR9</accession>
<dbReference type="Proteomes" id="UP000231749">
    <property type="component" value="Chromosome"/>
</dbReference>
<dbReference type="AlphaFoldDB" id="A0AAD0ASR9"/>
<dbReference type="EMBL" id="CP024702">
    <property type="protein sequence ID" value="ATV67008.1"/>
    <property type="molecule type" value="Genomic_DNA"/>
</dbReference>
<protein>
    <submittedName>
        <fullName evidence="1">Uncharacterized protein</fullName>
    </submittedName>
</protein>
<reference evidence="2" key="1">
    <citation type="submission" date="2017-11" db="EMBL/GenBank/DDBJ databases">
        <title>Genome sequencing of Fusobacterium periodonticum KCOM 1282.</title>
        <authorList>
            <person name="Kook J.-K."/>
            <person name="Park S.-N."/>
            <person name="Lim Y.K."/>
        </authorList>
    </citation>
    <scope>NUCLEOTIDE SEQUENCE [LARGE SCALE GENOMIC DNA]</scope>
    <source>
        <strain evidence="2">KCOM 1282</strain>
    </source>
</reference>
<organism evidence="1 2">
    <name type="scientific">Fusobacterium pseudoperiodonticum</name>
    <dbReference type="NCBI Taxonomy" id="2663009"/>
    <lineage>
        <taxon>Bacteria</taxon>
        <taxon>Fusobacteriati</taxon>
        <taxon>Fusobacteriota</taxon>
        <taxon>Fusobacteriia</taxon>
        <taxon>Fusobacteriales</taxon>
        <taxon>Fusobacteriaceae</taxon>
        <taxon>Fusobacterium</taxon>
    </lineage>
</organism>
<proteinExistence type="predicted"/>
<name>A0AAD0ASR9_9FUSO</name>
<gene>
    <name evidence="1" type="ORF">CTM86_10775</name>
</gene>
<evidence type="ECO:0000313" key="1">
    <source>
        <dbReference type="EMBL" id="ATV67008.1"/>
    </source>
</evidence>
<dbReference type="RefSeq" id="WP_227876122.1">
    <property type="nucleotide sequence ID" value="NZ_CP024702.1"/>
</dbReference>
<evidence type="ECO:0000313" key="2">
    <source>
        <dbReference type="Proteomes" id="UP000231749"/>
    </source>
</evidence>